<accession>A0A0S4J0C6</accession>
<reference evidence="3" key="1">
    <citation type="submission" date="2015-09" db="EMBL/GenBank/DDBJ databases">
        <authorList>
            <consortium name="Pathogen Informatics"/>
        </authorList>
    </citation>
    <scope>NUCLEOTIDE SEQUENCE [LARGE SCALE GENOMIC DNA]</scope>
    <source>
        <strain evidence="3">Lake Konstanz</strain>
    </source>
</reference>
<dbReference type="VEuPathDB" id="TriTrypDB:BSAL_75360"/>
<dbReference type="OrthoDB" id="185373at2759"/>
<gene>
    <name evidence="2" type="ORF">BSAL_75360</name>
</gene>
<protein>
    <submittedName>
        <fullName evidence="2">Uncharacterized protein</fullName>
    </submittedName>
</protein>
<dbReference type="AlphaFoldDB" id="A0A0S4J0C6"/>
<name>A0A0S4J0C6_BODSA</name>
<evidence type="ECO:0000313" key="2">
    <source>
        <dbReference type="EMBL" id="CUG17862.1"/>
    </source>
</evidence>
<dbReference type="PANTHER" id="PTHR47930">
    <property type="entry name" value="YALI0C12947P"/>
    <property type="match status" value="1"/>
</dbReference>
<dbReference type="EMBL" id="CYKH01000688">
    <property type="protein sequence ID" value="CUG17862.1"/>
    <property type="molecule type" value="Genomic_DNA"/>
</dbReference>
<evidence type="ECO:0000313" key="3">
    <source>
        <dbReference type="Proteomes" id="UP000051952"/>
    </source>
</evidence>
<organism evidence="2 3">
    <name type="scientific">Bodo saltans</name>
    <name type="common">Flagellated protozoan</name>
    <dbReference type="NCBI Taxonomy" id="75058"/>
    <lineage>
        <taxon>Eukaryota</taxon>
        <taxon>Discoba</taxon>
        <taxon>Euglenozoa</taxon>
        <taxon>Kinetoplastea</taxon>
        <taxon>Metakinetoplastina</taxon>
        <taxon>Eubodonida</taxon>
        <taxon>Bodonidae</taxon>
        <taxon>Bodo</taxon>
    </lineage>
</organism>
<dbReference type="PANTHER" id="PTHR47930:SF2">
    <property type="entry name" value="PENTATRICOPEPTIDE REPEAT PROTEIN (AFU_ORTHOLOGUE AFUA_8G04250)"/>
    <property type="match status" value="1"/>
</dbReference>
<feature type="region of interest" description="Disordered" evidence="1">
    <location>
        <begin position="31"/>
        <end position="59"/>
    </location>
</feature>
<dbReference type="Gene3D" id="1.25.40.10">
    <property type="entry name" value="Tetratricopeptide repeat domain"/>
    <property type="match status" value="1"/>
</dbReference>
<dbReference type="Proteomes" id="UP000051952">
    <property type="component" value="Unassembled WGS sequence"/>
</dbReference>
<proteinExistence type="predicted"/>
<keyword evidence="3" id="KW-1185">Reference proteome</keyword>
<sequence length="848" mass="93720">MRCMHRWRTGFMPSIESGSILRAISSRTNQVADHSISRRNAKSAARKLPLASPSSTPTDTLAMATPIKLRMDDTIQSSANSQAFVAHDAPVVYHRRLQEGTFQNVSELLNAPYAPHPLKVLEDVLSLNRHESDAHVPSTILTLSTLHVQHVYHRVLREASQCIDECHLLEDKQSQRRMREVMEKARTMQEFIETNVPKWEEEGRFDLHSKHGEALLAMIAEQLKLTSQLGIVEGSVFNLQTVKRMQANAENCGVALEIPEVLDLADVVALETSLAESNGTSFSSFRNDIAAMRSCIPSRSFDVALALFRQLTTEAVNRDVLVDASILSDAVSVLAASVRNTDDFQLLRKVLVDSDMSAIPVSVDLYSALIESSSRALQDPERLSFSLALYRRLRDARLMPTPETYSALMAVTASLADPSQTFAFYREALVISGNDTSSFPPALFTRLIEGYSNAKLYDDARKTLEVLIEASAPINRAAFHAVLSVAPDTREAKEVMKLMETGVSGVAVEPTPATFALLLRTIHSSTRGVTSILEAFDAHNACRSVVDSPDGLQAIHEPGYARALEEVCLGVAVDPTQDKRLLKYLSPLTSFVQREASDYLGYPPQQPTVVPFGSTVLILAADVLANVEEYVLPSAEYFSSLVIPYSAIALFRKASAKRSEFGVSQQIVNPSSSEEASSELLHAKKLQLRRFLDKYHSVTHIMSLDEEIACSGDVSRYGIRLTGDSALFARSAAIALNIARGISTTNVYHEQKCRIVLATTKFKQCGRFVRDHERVFRHSYGVDVALWNPKFEPHWRPQGHLSAEQILVDERQLRNDDAARAKVAADEGFASEPVSPSAENLMELLALE</sequence>
<evidence type="ECO:0000256" key="1">
    <source>
        <dbReference type="SAM" id="MobiDB-lite"/>
    </source>
</evidence>
<dbReference type="InterPro" id="IPR011990">
    <property type="entry name" value="TPR-like_helical_dom_sf"/>
</dbReference>